<dbReference type="Gene3D" id="1.10.10.60">
    <property type="entry name" value="Homeodomain-like"/>
    <property type="match status" value="2"/>
</dbReference>
<organism evidence="5">
    <name type="scientific">Trichuris suis</name>
    <name type="common">pig whipworm</name>
    <dbReference type="NCBI Taxonomy" id="68888"/>
    <lineage>
        <taxon>Eukaryota</taxon>
        <taxon>Metazoa</taxon>
        <taxon>Ecdysozoa</taxon>
        <taxon>Nematoda</taxon>
        <taxon>Enoplea</taxon>
        <taxon>Dorylaimia</taxon>
        <taxon>Trichinellida</taxon>
        <taxon>Trichuridae</taxon>
        <taxon>Trichuris</taxon>
    </lineage>
</organism>
<feature type="region of interest" description="Disordered" evidence="3">
    <location>
        <begin position="1"/>
        <end position="34"/>
    </location>
</feature>
<dbReference type="PROSITE" id="PS51253">
    <property type="entry name" value="HTH_CENPB"/>
    <property type="match status" value="1"/>
</dbReference>
<protein>
    <recommendedName>
        <fullName evidence="4">HTH CENPB-type domain-containing protein</fullName>
    </recommendedName>
</protein>
<evidence type="ECO:0000313" key="5">
    <source>
        <dbReference type="EMBL" id="KFD68969.1"/>
    </source>
</evidence>
<dbReference type="GO" id="GO:0003677">
    <property type="term" value="F:DNA binding"/>
    <property type="evidence" value="ECO:0007669"/>
    <property type="project" value="UniProtKB-KW"/>
</dbReference>
<dbReference type="InterPro" id="IPR050863">
    <property type="entry name" value="CenT-Element_Derived"/>
</dbReference>
<proteinExistence type="predicted"/>
<feature type="domain" description="HTH CENPB-type" evidence="4">
    <location>
        <begin position="98"/>
        <end position="177"/>
    </location>
</feature>
<sequence length="264" mass="30577">MLHSFQNGNKSKRRNCAGRMEAGKRENSTDYNRSIKRRKTITLAQKVDILNRKARGDKNCMISRDLDLHEATIRRIISRKDQIMEKCKAASGCLALQSHGRNRSLCMIRMEHLLSLWIEECNKKELVLRRQTVQAKALQLFSQVRKERNETKSKETFSASKGWYSGFMKRLKSQGVAKLREADSTNDAATEVPEGKAKTRKSGRIDDLEEILSMVEVLKQKIANADYDDVRCMKVIQEVDKAFLPYKRMRKEKKKIKVEQILPD</sequence>
<dbReference type="Pfam" id="PF03221">
    <property type="entry name" value="HTH_Tnp_Tc5"/>
    <property type="match status" value="1"/>
</dbReference>
<evidence type="ECO:0000259" key="4">
    <source>
        <dbReference type="PROSITE" id="PS51253"/>
    </source>
</evidence>
<gene>
    <name evidence="5" type="ORF">M514_06693</name>
</gene>
<dbReference type="Proteomes" id="UP000030758">
    <property type="component" value="Unassembled WGS sequence"/>
</dbReference>
<evidence type="ECO:0000256" key="2">
    <source>
        <dbReference type="ARBA" id="ARBA00023125"/>
    </source>
</evidence>
<dbReference type="AlphaFoldDB" id="A0A085NHM3"/>
<dbReference type="GO" id="GO:0005634">
    <property type="term" value="C:nucleus"/>
    <property type="evidence" value="ECO:0007669"/>
    <property type="project" value="UniProtKB-SubCell"/>
</dbReference>
<evidence type="ECO:0000256" key="1">
    <source>
        <dbReference type="ARBA" id="ARBA00004123"/>
    </source>
</evidence>
<dbReference type="InterPro" id="IPR009057">
    <property type="entry name" value="Homeodomain-like_sf"/>
</dbReference>
<evidence type="ECO:0000256" key="3">
    <source>
        <dbReference type="SAM" id="MobiDB-lite"/>
    </source>
</evidence>
<dbReference type="InterPro" id="IPR006600">
    <property type="entry name" value="HTH_CenpB_DNA-bd_dom"/>
</dbReference>
<reference evidence="5" key="1">
    <citation type="journal article" date="2014" name="Nat. Genet.">
        <title>Genome and transcriptome of the porcine whipworm Trichuris suis.</title>
        <authorList>
            <person name="Jex A.R."/>
            <person name="Nejsum P."/>
            <person name="Schwarz E.M."/>
            <person name="Hu L."/>
            <person name="Young N.D."/>
            <person name="Hall R.S."/>
            <person name="Korhonen P.K."/>
            <person name="Liao S."/>
            <person name="Thamsborg S."/>
            <person name="Xia J."/>
            <person name="Xu P."/>
            <person name="Wang S."/>
            <person name="Scheerlinck J.P."/>
            <person name="Hofmann A."/>
            <person name="Sternberg P.W."/>
            <person name="Wang J."/>
            <person name="Gasser R.B."/>
        </authorList>
    </citation>
    <scope>NUCLEOTIDE SEQUENCE [LARGE SCALE GENOMIC DNA]</scope>
    <source>
        <strain evidence="5">DCEP-RM93F</strain>
    </source>
</reference>
<dbReference type="PANTHER" id="PTHR19303:SF26">
    <property type="entry name" value="TIGGER TRANSPOSABLE ELEMENT-DERIVED PROTEIN 1"/>
    <property type="match status" value="1"/>
</dbReference>
<keyword evidence="2" id="KW-0238">DNA-binding</keyword>
<name>A0A085NHM3_9BILA</name>
<dbReference type="PANTHER" id="PTHR19303">
    <property type="entry name" value="TRANSPOSON"/>
    <property type="match status" value="1"/>
</dbReference>
<dbReference type="SUPFAM" id="SSF46689">
    <property type="entry name" value="Homeodomain-like"/>
    <property type="match status" value="2"/>
</dbReference>
<comment type="subcellular location">
    <subcellularLocation>
        <location evidence="1">Nucleus</location>
    </subcellularLocation>
</comment>
<accession>A0A085NHM3</accession>
<dbReference type="EMBL" id="KL367499">
    <property type="protein sequence ID" value="KFD68969.1"/>
    <property type="molecule type" value="Genomic_DNA"/>
</dbReference>